<dbReference type="CDD" id="cd02440">
    <property type="entry name" value="AdoMet_MTases"/>
    <property type="match status" value="1"/>
</dbReference>
<dbReference type="GO" id="GO:0032259">
    <property type="term" value="P:methylation"/>
    <property type="evidence" value="ECO:0007669"/>
    <property type="project" value="UniProtKB-KW"/>
</dbReference>
<dbReference type="RefSeq" id="WP_250828359.1">
    <property type="nucleotide sequence ID" value="NZ_JAMOIL010000028.1"/>
</dbReference>
<accession>A0A9X2DA25</accession>
<reference evidence="3" key="1">
    <citation type="submission" date="2022-05" db="EMBL/GenBank/DDBJ databases">
        <authorList>
            <person name="Tuo L."/>
        </authorList>
    </citation>
    <scope>NUCLEOTIDE SEQUENCE</scope>
    <source>
        <strain evidence="3">BSK12Z-4</strain>
    </source>
</reference>
<comment type="caution">
    <text evidence="3">The sequence shown here is derived from an EMBL/GenBank/DDBJ whole genome shotgun (WGS) entry which is preliminary data.</text>
</comment>
<evidence type="ECO:0000256" key="1">
    <source>
        <dbReference type="SAM" id="MobiDB-lite"/>
    </source>
</evidence>
<dbReference type="Pfam" id="PF08241">
    <property type="entry name" value="Methyltransf_11"/>
    <property type="match status" value="1"/>
</dbReference>
<feature type="region of interest" description="Disordered" evidence="1">
    <location>
        <begin position="1"/>
        <end position="33"/>
    </location>
</feature>
<dbReference type="PANTHER" id="PTHR43591">
    <property type="entry name" value="METHYLTRANSFERASE"/>
    <property type="match status" value="1"/>
</dbReference>
<gene>
    <name evidence="3" type="ORF">M8330_17385</name>
</gene>
<dbReference type="SUPFAM" id="SSF53335">
    <property type="entry name" value="S-adenosyl-L-methionine-dependent methyltransferases"/>
    <property type="match status" value="1"/>
</dbReference>
<evidence type="ECO:0000313" key="3">
    <source>
        <dbReference type="EMBL" id="MCM0622068.1"/>
    </source>
</evidence>
<evidence type="ECO:0000313" key="4">
    <source>
        <dbReference type="Proteomes" id="UP001139485"/>
    </source>
</evidence>
<proteinExistence type="predicted"/>
<dbReference type="PANTHER" id="PTHR43591:SF99">
    <property type="entry name" value="OS06G0646000 PROTEIN"/>
    <property type="match status" value="1"/>
</dbReference>
<dbReference type="AlphaFoldDB" id="A0A9X2DA25"/>
<dbReference type="Gene3D" id="3.40.50.150">
    <property type="entry name" value="Vaccinia Virus protein VP39"/>
    <property type="match status" value="1"/>
</dbReference>
<dbReference type="InterPro" id="IPR029063">
    <property type="entry name" value="SAM-dependent_MTases_sf"/>
</dbReference>
<keyword evidence="3" id="KW-0808">Transferase</keyword>
<protein>
    <submittedName>
        <fullName evidence="3">Methyltransferase domain-containing protein</fullName>
    </submittedName>
</protein>
<evidence type="ECO:0000259" key="2">
    <source>
        <dbReference type="Pfam" id="PF08241"/>
    </source>
</evidence>
<keyword evidence="4" id="KW-1185">Reference proteome</keyword>
<sequence>MPTTLPRGVGGRQPVASTARDDGAVEPTQQRAAVRAHYDARATTYDESAMHRDLVAAVASLVRSRRPEPRPGRVVLDVATGTGLALRALQAPGASADDRLVGVDLSPAMLAVARAHLPTAGLLRGDASWLPVADGVVDVLTCVTALHLLPEPDTAVRQWRRVLRPDGLVVTATFADAVDGPRPTPRRDPALPQGFARRHEPFSTPPRVADLLAPHGLRLREHRRLVLGRDALLLCAAEVAAQ</sequence>
<keyword evidence="3" id="KW-0489">Methyltransferase</keyword>
<feature type="domain" description="Methyltransferase type 11" evidence="2">
    <location>
        <begin position="76"/>
        <end position="170"/>
    </location>
</feature>
<organism evidence="3 4">
    <name type="scientific">Nocardioides bruguierae</name>
    <dbReference type="NCBI Taxonomy" id="2945102"/>
    <lineage>
        <taxon>Bacteria</taxon>
        <taxon>Bacillati</taxon>
        <taxon>Actinomycetota</taxon>
        <taxon>Actinomycetes</taxon>
        <taxon>Propionibacteriales</taxon>
        <taxon>Nocardioidaceae</taxon>
        <taxon>Nocardioides</taxon>
    </lineage>
</organism>
<name>A0A9X2DA25_9ACTN</name>
<dbReference type="EMBL" id="JAMOIL010000028">
    <property type="protein sequence ID" value="MCM0622068.1"/>
    <property type="molecule type" value="Genomic_DNA"/>
</dbReference>
<dbReference type="Proteomes" id="UP001139485">
    <property type="component" value="Unassembled WGS sequence"/>
</dbReference>
<dbReference type="GO" id="GO:0008757">
    <property type="term" value="F:S-adenosylmethionine-dependent methyltransferase activity"/>
    <property type="evidence" value="ECO:0007669"/>
    <property type="project" value="InterPro"/>
</dbReference>
<dbReference type="InterPro" id="IPR013216">
    <property type="entry name" value="Methyltransf_11"/>
</dbReference>
<feature type="region of interest" description="Disordered" evidence="1">
    <location>
        <begin position="179"/>
        <end position="202"/>
    </location>
</feature>